<accession>A0A9N9CSF1</accession>
<organism evidence="1 2">
    <name type="scientific">Funneliformis caledonium</name>
    <dbReference type="NCBI Taxonomy" id="1117310"/>
    <lineage>
        <taxon>Eukaryota</taxon>
        <taxon>Fungi</taxon>
        <taxon>Fungi incertae sedis</taxon>
        <taxon>Mucoromycota</taxon>
        <taxon>Glomeromycotina</taxon>
        <taxon>Glomeromycetes</taxon>
        <taxon>Glomerales</taxon>
        <taxon>Glomeraceae</taxon>
        <taxon>Funneliformis</taxon>
    </lineage>
</organism>
<dbReference type="AlphaFoldDB" id="A0A9N9CSF1"/>
<gene>
    <name evidence="1" type="ORF">FCALED_LOCUS9041</name>
</gene>
<evidence type="ECO:0000313" key="2">
    <source>
        <dbReference type="Proteomes" id="UP000789570"/>
    </source>
</evidence>
<evidence type="ECO:0000313" key="1">
    <source>
        <dbReference type="EMBL" id="CAG8610407.1"/>
    </source>
</evidence>
<comment type="caution">
    <text evidence="1">The sequence shown here is derived from an EMBL/GenBank/DDBJ whole genome shotgun (WGS) entry which is preliminary data.</text>
</comment>
<protein>
    <submittedName>
        <fullName evidence="1">8758_t:CDS:1</fullName>
    </submittedName>
</protein>
<dbReference type="Proteomes" id="UP000789570">
    <property type="component" value="Unassembled WGS sequence"/>
</dbReference>
<sequence length="50" mass="5788">MLKSRLTNDKIVNTVLNINKEEENMDEIEFIPILIKISPTEAKKLITSKM</sequence>
<reference evidence="1" key="1">
    <citation type="submission" date="2021-06" db="EMBL/GenBank/DDBJ databases">
        <authorList>
            <person name="Kallberg Y."/>
            <person name="Tangrot J."/>
            <person name="Rosling A."/>
        </authorList>
    </citation>
    <scope>NUCLEOTIDE SEQUENCE</scope>
    <source>
        <strain evidence="1">UK204</strain>
    </source>
</reference>
<keyword evidence="2" id="KW-1185">Reference proteome</keyword>
<dbReference type="EMBL" id="CAJVPQ010002849">
    <property type="protein sequence ID" value="CAG8610407.1"/>
    <property type="molecule type" value="Genomic_DNA"/>
</dbReference>
<name>A0A9N9CSF1_9GLOM</name>
<proteinExistence type="predicted"/>